<dbReference type="EMBL" id="MU865486">
    <property type="protein sequence ID" value="KAK4222192.1"/>
    <property type="molecule type" value="Genomic_DNA"/>
</dbReference>
<gene>
    <name evidence="2" type="ORF">QBC38DRAFT_401978</name>
</gene>
<name>A0AAN6YT51_9PEZI</name>
<accession>A0AAN6YT51</accession>
<keyword evidence="3" id="KW-1185">Reference proteome</keyword>
<evidence type="ECO:0000256" key="1">
    <source>
        <dbReference type="SAM" id="MobiDB-lite"/>
    </source>
</evidence>
<reference evidence="2" key="1">
    <citation type="journal article" date="2023" name="Mol. Phylogenet. Evol.">
        <title>Genome-scale phylogeny and comparative genomics of the fungal order Sordariales.</title>
        <authorList>
            <person name="Hensen N."/>
            <person name="Bonometti L."/>
            <person name="Westerberg I."/>
            <person name="Brannstrom I.O."/>
            <person name="Guillou S."/>
            <person name="Cros-Aarteil S."/>
            <person name="Calhoun S."/>
            <person name="Haridas S."/>
            <person name="Kuo A."/>
            <person name="Mondo S."/>
            <person name="Pangilinan J."/>
            <person name="Riley R."/>
            <person name="LaButti K."/>
            <person name="Andreopoulos B."/>
            <person name="Lipzen A."/>
            <person name="Chen C."/>
            <person name="Yan M."/>
            <person name="Daum C."/>
            <person name="Ng V."/>
            <person name="Clum A."/>
            <person name="Steindorff A."/>
            <person name="Ohm R.A."/>
            <person name="Martin F."/>
            <person name="Silar P."/>
            <person name="Natvig D.O."/>
            <person name="Lalanne C."/>
            <person name="Gautier V."/>
            <person name="Ament-Velasquez S.L."/>
            <person name="Kruys A."/>
            <person name="Hutchinson M.I."/>
            <person name="Powell A.J."/>
            <person name="Barry K."/>
            <person name="Miller A.N."/>
            <person name="Grigoriev I.V."/>
            <person name="Debuchy R."/>
            <person name="Gladieux P."/>
            <person name="Hiltunen Thoren M."/>
            <person name="Johannesson H."/>
        </authorList>
    </citation>
    <scope>NUCLEOTIDE SEQUENCE</scope>
    <source>
        <strain evidence="2">CBS 990.96</strain>
    </source>
</reference>
<protein>
    <submittedName>
        <fullName evidence="2">Uncharacterized protein</fullName>
    </submittedName>
</protein>
<evidence type="ECO:0000313" key="2">
    <source>
        <dbReference type="EMBL" id="KAK4222192.1"/>
    </source>
</evidence>
<evidence type="ECO:0000313" key="3">
    <source>
        <dbReference type="Proteomes" id="UP001301958"/>
    </source>
</evidence>
<reference evidence="2" key="2">
    <citation type="submission" date="2023-05" db="EMBL/GenBank/DDBJ databases">
        <authorList>
            <consortium name="Lawrence Berkeley National Laboratory"/>
            <person name="Steindorff A."/>
            <person name="Hensen N."/>
            <person name="Bonometti L."/>
            <person name="Westerberg I."/>
            <person name="Brannstrom I.O."/>
            <person name="Guillou S."/>
            <person name="Cros-Aarteil S."/>
            <person name="Calhoun S."/>
            <person name="Haridas S."/>
            <person name="Kuo A."/>
            <person name="Mondo S."/>
            <person name="Pangilinan J."/>
            <person name="Riley R."/>
            <person name="Labutti K."/>
            <person name="Andreopoulos B."/>
            <person name="Lipzen A."/>
            <person name="Chen C."/>
            <person name="Yanf M."/>
            <person name="Daum C."/>
            <person name="Ng V."/>
            <person name="Clum A."/>
            <person name="Ohm R."/>
            <person name="Martin F."/>
            <person name="Silar P."/>
            <person name="Natvig D."/>
            <person name="Lalanne C."/>
            <person name="Gautier V."/>
            <person name="Ament-Velasquez S.L."/>
            <person name="Kruys A."/>
            <person name="Hutchinson M.I."/>
            <person name="Powell A.J."/>
            <person name="Barry K."/>
            <person name="Miller A.N."/>
            <person name="Grigoriev I.V."/>
            <person name="Debuchy R."/>
            <person name="Gladieux P."/>
            <person name="Thoren M.H."/>
            <person name="Johannesson H."/>
        </authorList>
    </citation>
    <scope>NUCLEOTIDE SEQUENCE</scope>
    <source>
        <strain evidence="2">CBS 990.96</strain>
    </source>
</reference>
<sequence length="264" mass="29659">MSGLQPNTLYIALYYLGVFGGQRKYHWGLFNTSSRAPAGDLIHATDVPPERRRRDVRLDLMKETRPTSDPLKSGTLVCVLKIGSSPGKENIERFADRKYNDKSYVHLMDPRYLPHGEQEWTCRVWVKEVLNAMANNRVMKLPADVNTIEQWCNYTADRNVNYAGAKGQAAIYNDLSWMSAGSSKQPATLDPYGGGNRHYGSSPMDIDSSGRRYGSTPMDIDSSGRRTSGYPSRMEVDSSGRRTSGYPSRMDVDTSSTRRTARRP</sequence>
<feature type="region of interest" description="Disordered" evidence="1">
    <location>
        <begin position="191"/>
        <end position="264"/>
    </location>
</feature>
<organism evidence="2 3">
    <name type="scientific">Podospora fimiseda</name>
    <dbReference type="NCBI Taxonomy" id="252190"/>
    <lineage>
        <taxon>Eukaryota</taxon>
        <taxon>Fungi</taxon>
        <taxon>Dikarya</taxon>
        <taxon>Ascomycota</taxon>
        <taxon>Pezizomycotina</taxon>
        <taxon>Sordariomycetes</taxon>
        <taxon>Sordariomycetidae</taxon>
        <taxon>Sordariales</taxon>
        <taxon>Podosporaceae</taxon>
        <taxon>Podospora</taxon>
    </lineage>
</organism>
<comment type="caution">
    <text evidence="2">The sequence shown here is derived from an EMBL/GenBank/DDBJ whole genome shotgun (WGS) entry which is preliminary data.</text>
</comment>
<proteinExistence type="predicted"/>
<dbReference type="Proteomes" id="UP001301958">
    <property type="component" value="Unassembled WGS sequence"/>
</dbReference>
<dbReference type="AlphaFoldDB" id="A0AAN6YT51"/>